<reference evidence="1 2" key="2">
    <citation type="journal article" date="2011" name="PLoS Genet.">
        <title>Caenorhabditis briggsae recombinant inbred line genotypes reveal inter-strain incompatibility and the evolution of recombination.</title>
        <authorList>
            <person name="Ross J.A."/>
            <person name="Koboldt D.C."/>
            <person name="Staisch J.E."/>
            <person name="Chamberlin H.M."/>
            <person name="Gupta B.P."/>
            <person name="Miller R.D."/>
            <person name="Baird S.E."/>
            <person name="Haag E.S."/>
        </authorList>
    </citation>
    <scope>NUCLEOTIDE SEQUENCE [LARGE SCALE GENOMIC DNA]</scope>
    <source>
        <strain evidence="1 2">AF16</strain>
    </source>
</reference>
<name>B6IIH2_CAEBR</name>
<sequence>MQNLLTKIILKKQARPVANRVPIRDSSTPHSSNL</sequence>
<protein>
    <submittedName>
        <fullName evidence="1">Protein CBG25302</fullName>
    </submittedName>
</protein>
<evidence type="ECO:0000313" key="1">
    <source>
        <dbReference type="EMBL" id="CAR99702.1"/>
    </source>
</evidence>
<dbReference type="HOGENOM" id="CLU_3377556_0_0_1"/>
<dbReference type="KEGG" id="cbr:CBG_25302"/>
<dbReference type="GeneID" id="68916795"/>
<keyword evidence="2" id="KW-1185">Reference proteome</keyword>
<evidence type="ECO:0000313" key="2">
    <source>
        <dbReference type="Proteomes" id="UP000008549"/>
    </source>
</evidence>
<gene>
    <name evidence="1" type="ORF">CBG25302</name>
    <name evidence="1" type="ORF">CBG_25302</name>
</gene>
<dbReference type="EMBL" id="HE600958">
    <property type="protein sequence ID" value="CAR99702.1"/>
    <property type="molecule type" value="Genomic_DNA"/>
</dbReference>
<dbReference type="Proteomes" id="UP000008549">
    <property type="component" value="Unassembled WGS sequence"/>
</dbReference>
<dbReference type="CTD" id="68916795"/>
<dbReference type="InParanoid" id="B6IIH2"/>
<accession>B6IIH2</accession>
<dbReference type="RefSeq" id="XP_045099263.1">
    <property type="nucleotide sequence ID" value="XM_045238492.1"/>
</dbReference>
<dbReference type="AlphaFoldDB" id="B6IIH2"/>
<organism evidence="1 2">
    <name type="scientific">Caenorhabditis briggsae</name>
    <dbReference type="NCBI Taxonomy" id="6238"/>
    <lineage>
        <taxon>Eukaryota</taxon>
        <taxon>Metazoa</taxon>
        <taxon>Ecdysozoa</taxon>
        <taxon>Nematoda</taxon>
        <taxon>Chromadorea</taxon>
        <taxon>Rhabditida</taxon>
        <taxon>Rhabditina</taxon>
        <taxon>Rhabditomorpha</taxon>
        <taxon>Rhabditoidea</taxon>
        <taxon>Rhabditidae</taxon>
        <taxon>Peloderinae</taxon>
        <taxon>Caenorhabditis</taxon>
    </lineage>
</organism>
<reference evidence="1 2" key="1">
    <citation type="journal article" date="2003" name="PLoS Biol.">
        <title>The genome sequence of Caenorhabditis briggsae: a platform for comparative genomics.</title>
        <authorList>
            <person name="Stein L.D."/>
            <person name="Bao Z."/>
            <person name="Blasiar D."/>
            <person name="Blumenthal T."/>
            <person name="Brent M.R."/>
            <person name="Chen N."/>
            <person name="Chinwalla A."/>
            <person name="Clarke L."/>
            <person name="Clee C."/>
            <person name="Coghlan A."/>
            <person name="Coulson A."/>
            <person name="D'Eustachio P."/>
            <person name="Fitch D.H."/>
            <person name="Fulton L.A."/>
            <person name="Fulton R.E."/>
            <person name="Griffiths-Jones S."/>
            <person name="Harris T.W."/>
            <person name="Hillier L.W."/>
            <person name="Kamath R."/>
            <person name="Kuwabara P.E."/>
            <person name="Mardis E.R."/>
            <person name="Marra M.A."/>
            <person name="Miner T.L."/>
            <person name="Minx P."/>
            <person name="Mullikin J.C."/>
            <person name="Plumb R.W."/>
            <person name="Rogers J."/>
            <person name="Schein J.E."/>
            <person name="Sohrmann M."/>
            <person name="Spieth J."/>
            <person name="Stajich J.E."/>
            <person name="Wei C."/>
            <person name="Willey D."/>
            <person name="Wilson R.K."/>
            <person name="Durbin R."/>
            <person name="Waterston R.H."/>
        </authorList>
    </citation>
    <scope>NUCLEOTIDE SEQUENCE [LARGE SCALE GENOMIC DNA]</scope>
    <source>
        <strain evidence="1 2">AF16</strain>
    </source>
</reference>
<proteinExistence type="predicted"/>